<dbReference type="Proteomes" id="UP001319882">
    <property type="component" value="Unassembled WGS sequence"/>
</dbReference>
<name>A0ABS8DSK0_9GAMM</name>
<sequence>MLWSSTVAIDTTIYPLQVAQKASYALANTLSILIQTNDTGLNLLVTPADPAAAPSEAAARTLVIRTLNDFALREQVHKETSGIRELLARTALKESLA</sequence>
<comment type="caution">
    <text evidence="1">The sequence shown here is derived from an EMBL/GenBank/DDBJ whole genome shotgun (WGS) entry which is preliminary data.</text>
</comment>
<dbReference type="NCBIfam" id="TIGR03976">
    <property type="entry name" value="chp_LLNDYxLRE"/>
    <property type="match status" value="1"/>
</dbReference>
<protein>
    <submittedName>
        <fullName evidence="1">His-Xaa-Ser system protein HxsD</fullName>
    </submittedName>
</protein>
<accession>A0ABS8DSK0</accession>
<reference evidence="1 2" key="1">
    <citation type="journal article" date="2021" name="Sci. Rep.">
        <title>Genome analysis of a halophilic bacterium Halomonas malpeensis YU-PRIM-29(T) reveals its exopolysaccharide and pigment producing capabilities.</title>
        <authorList>
            <person name="Athmika"/>
            <person name="Ghate S.D."/>
            <person name="Arun A.B."/>
            <person name="Rao S.S."/>
            <person name="Kumar S.T.A."/>
            <person name="Kandiyil M.K."/>
            <person name="Saptami K."/>
            <person name="Rekha P.D."/>
        </authorList>
    </citation>
    <scope>NUCLEOTIDE SEQUENCE [LARGE SCALE GENOMIC DNA]</scope>
    <source>
        <strain evidence="2">prim 29</strain>
    </source>
</reference>
<dbReference type="InterPro" id="IPR023974">
    <property type="entry name" value="HxsD"/>
</dbReference>
<evidence type="ECO:0000313" key="1">
    <source>
        <dbReference type="EMBL" id="MCB8889238.1"/>
    </source>
</evidence>
<evidence type="ECO:0000313" key="2">
    <source>
        <dbReference type="Proteomes" id="UP001319882"/>
    </source>
</evidence>
<organism evidence="1 2">
    <name type="scientific">Vreelandella malpeensis</name>
    <dbReference type="NCBI Taxonomy" id="1172368"/>
    <lineage>
        <taxon>Bacteria</taxon>
        <taxon>Pseudomonadati</taxon>
        <taxon>Pseudomonadota</taxon>
        <taxon>Gammaproteobacteria</taxon>
        <taxon>Oceanospirillales</taxon>
        <taxon>Halomonadaceae</taxon>
        <taxon>Vreelandella</taxon>
    </lineage>
</organism>
<gene>
    <name evidence="1" type="primary">hxsD</name>
    <name evidence="1" type="ORF">GEV37_08955</name>
</gene>
<dbReference type="RefSeq" id="WP_227389908.1">
    <property type="nucleotide sequence ID" value="NZ_JBHSCJ010000004.1"/>
</dbReference>
<keyword evidence="2" id="KW-1185">Reference proteome</keyword>
<dbReference type="EMBL" id="WHVL01000003">
    <property type="protein sequence ID" value="MCB8889238.1"/>
    <property type="molecule type" value="Genomic_DNA"/>
</dbReference>
<proteinExistence type="predicted"/>